<dbReference type="Gene3D" id="3.30.1120.120">
    <property type="match status" value="1"/>
</dbReference>
<dbReference type="Pfam" id="PF00069">
    <property type="entry name" value="Pkinase"/>
    <property type="match status" value="1"/>
</dbReference>
<evidence type="ECO:0000313" key="20">
    <source>
        <dbReference type="Proteomes" id="UP000762676"/>
    </source>
</evidence>
<evidence type="ECO:0000256" key="8">
    <source>
        <dbReference type="ARBA" id="ARBA00022843"/>
    </source>
</evidence>
<gene>
    <name evidence="19" type="ORF">ElyMa_004512900</name>
</gene>
<dbReference type="InterPro" id="IPR000719">
    <property type="entry name" value="Prot_kinase_dom"/>
</dbReference>
<evidence type="ECO:0000256" key="14">
    <source>
        <dbReference type="SAM" id="MobiDB-lite"/>
    </source>
</evidence>
<dbReference type="SMART" id="SM00220">
    <property type="entry name" value="S_TKc"/>
    <property type="match status" value="1"/>
</dbReference>
<evidence type="ECO:0000256" key="5">
    <source>
        <dbReference type="ARBA" id="ARBA00022741"/>
    </source>
</evidence>
<comment type="similarity">
    <text evidence="13">Belongs to the protein kinase superfamily. Ser/Thr protein kinase family. CDC5/Polo subfamily.</text>
</comment>
<feature type="region of interest" description="Disordered" evidence="14">
    <location>
        <begin position="942"/>
        <end position="972"/>
    </location>
</feature>
<dbReference type="GO" id="GO:0004674">
    <property type="term" value="F:protein serine/threonine kinase activity"/>
    <property type="evidence" value="ECO:0007669"/>
    <property type="project" value="UniProtKB-KW"/>
</dbReference>
<keyword evidence="7 12" id="KW-0067">ATP-binding</keyword>
<feature type="compositionally biased region" description="Basic and acidic residues" evidence="14">
    <location>
        <begin position="373"/>
        <end position="417"/>
    </location>
</feature>
<sequence>MTGYSENIEDYQVLNLLGKGGFACVYRARSNKTGLEVAVKMIDKKMMKAASMNARVKKEVEIHSRLKHPSILELYNFFEDSNYVYLVLEMCHNGELQRYLRTQAQPFTEEAARRIMRQIVEGILYLHSHGILHRDLSLSNLLLTKNNDVKIADFGLATQLQGPEEKHFTMCGTPNYISPEIAMRSAHGLEADVWSLGCMLYTLLVGHAPFDTDAVKSTLNRVILAEYHLPDSLSPAACDLIQALLQKNPKNRLPLREILVHPFMTLKSGNKRMIQKIAEMSIDSGRGTMALGKFSVDTALVTSDAKTDKSGSVTQAFHKHNVKQHLASNRQTHPNCNNNNQHRCSNQSCSEEEGSQSDASMAAMVSCISGHSSADRRNPSSPPVRERDSMTEEELLRTKQALGRHDQTSNHHEKGHGSDFCTVQHGGSSSKQSPQHLPTSAPREKYDPKGGGVKGHQQPPRTFDPSKYSGEGESSRNSSPGMGSWSVSASIHSQSGSLFEYTTSGNSATASTKNISHQTLTGSGNSSQSFYVPQASSISRHRPTEQICGGVTPPSLMAVAPSRRHCHPHHSESFSSGQGESNMSLNSTCKAVDIEKDSKLNSLHDRQDAQQNSDSENFQTQELLAKVQTYLGQQCVPAYVGSSSAAAGKALVLPTAHDGLPIQFSSPESTQRTVRLTSKELQKCLPGHGQERASATVTSSPCSDSTRSSGHTNQQDGASRDSALECLIAPLNTERLRPIRQRTKNVVVHILETGQVCVEFIKRKGQEDLVMEVLYISANGQQMSTFQPNDGRGAAVSEQPQPLPGHCKKFDFSGIPQKYVKKYQYAARFVKLIQSKTPKVTVYTRKAKCMLMENQPDPDFTAEFYDGSKFSSGAKGIKIVERDGTTLTLQSTEVNSRLSADTKDMLDYVKQCRQQCVQLETVISSVQFSSTDHLFPVIVGRRPDKTGVDRSGSSTESNRSDVKGENPHVSTLRSQVQMSAFEGTLLSTTANQTLISSAERKATVQSSQPKPCPAASAPSSVSPSSSNSSGRRSLKAERLASVSSKGREKKLSPSSSHQHDAPVSPQSATSPVLQQMFVPGIGWASQTAGGEVWVRFQDGTQLGVKSTATTVTYVDAAGRLFRYRESDPLPDTVKSKLSRLPVVLETLKSRSQSQVQGSSR</sequence>
<keyword evidence="5 12" id="KW-0547">Nucleotide-binding</keyword>
<dbReference type="Gene3D" id="2.40.50.930">
    <property type="match status" value="1"/>
</dbReference>
<evidence type="ECO:0000256" key="1">
    <source>
        <dbReference type="ARBA" id="ARBA00004114"/>
    </source>
</evidence>
<dbReference type="Pfam" id="PF18409">
    <property type="entry name" value="Plk4_PB2"/>
    <property type="match status" value="1"/>
</dbReference>
<comment type="subcellular location">
    <subcellularLocation>
        <location evidence="1">Cytoplasm</location>
        <location evidence="1">Cytoskeleton</location>
        <location evidence="1">Microtubule organizing center</location>
        <location evidence="1">Centrosome</location>
        <location evidence="1">Centriole</location>
    </subcellularLocation>
</comment>
<feature type="compositionally biased region" description="Polar residues" evidence="14">
    <location>
        <begin position="475"/>
        <end position="488"/>
    </location>
</feature>
<feature type="domain" description="Cryptic POLO box 2 (CPB2)" evidence="18">
    <location>
        <begin position="837"/>
        <end position="949"/>
    </location>
</feature>
<evidence type="ECO:0000256" key="4">
    <source>
        <dbReference type="ARBA" id="ARBA00022679"/>
    </source>
</evidence>
<dbReference type="InterPro" id="IPR047108">
    <property type="entry name" value="Plk4-like_POLO_box_2_sf"/>
</dbReference>
<dbReference type="AlphaFoldDB" id="A0AAV4HL18"/>
<dbReference type="InterPro" id="IPR033698">
    <property type="entry name" value="POLO_box_Plk4_2"/>
</dbReference>
<keyword evidence="2" id="KW-0963">Cytoplasm</keyword>
<dbReference type="Proteomes" id="UP000762676">
    <property type="component" value="Unassembled WGS sequence"/>
</dbReference>
<dbReference type="Gene3D" id="3.30.1120.130">
    <property type="match status" value="1"/>
</dbReference>
<organism evidence="19 20">
    <name type="scientific">Elysia marginata</name>
    <dbReference type="NCBI Taxonomy" id="1093978"/>
    <lineage>
        <taxon>Eukaryota</taxon>
        <taxon>Metazoa</taxon>
        <taxon>Spiralia</taxon>
        <taxon>Lophotrochozoa</taxon>
        <taxon>Mollusca</taxon>
        <taxon>Gastropoda</taxon>
        <taxon>Heterobranchia</taxon>
        <taxon>Euthyneura</taxon>
        <taxon>Panpulmonata</taxon>
        <taxon>Sacoglossa</taxon>
        <taxon>Placobranchoidea</taxon>
        <taxon>Plakobranchidae</taxon>
        <taxon>Elysia</taxon>
    </lineage>
</organism>
<keyword evidence="20" id="KW-1185">Reference proteome</keyword>
<keyword evidence="4 13" id="KW-0808">Transferase</keyword>
<dbReference type="GO" id="GO:0005634">
    <property type="term" value="C:nucleus"/>
    <property type="evidence" value="ECO:0007669"/>
    <property type="project" value="TreeGrafter"/>
</dbReference>
<dbReference type="SUPFAM" id="SSF82615">
    <property type="entry name" value="Polo-box domain"/>
    <property type="match status" value="1"/>
</dbReference>
<dbReference type="InterPro" id="IPR046437">
    <property type="entry name" value="Ser_Thr-PK_POLO_box_1_sf"/>
</dbReference>
<feature type="compositionally biased region" description="Low complexity" evidence="14">
    <location>
        <begin position="329"/>
        <end position="349"/>
    </location>
</feature>
<dbReference type="InterPro" id="IPR000959">
    <property type="entry name" value="POLO_box_dom"/>
</dbReference>
<dbReference type="InterPro" id="IPR011009">
    <property type="entry name" value="Kinase-like_dom_sf"/>
</dbReference>
<feature type="region of interest" description="Disordered" evidence="14">
    <location>
        <begin position="685"/>
        <end position="719"/>
    </location>
</feature>
<dbReference type="InterPro" id="IPR033699">
    <property type="entry name" value="POLO_box_Plk4_1"/>
</dbReference>
<evidence type="ECO:0000259" key="18">
    <source>
        <dbReference type="PROSITE" id="PS51985"/>
    </source>
</evidence>
<comment type="caution">
    <text evidence="19">The sequence shown here is derived from an EMBL/GenBank/DDBJ whole genome shotgun (WGS) entry which is preliminary data.</text>
</comment>
<evidence type="ECO:0000256" key="6">
    <source>
        <dbReference type="ARBA" id="ARBA00022777"/>
    </source>
</evidence>
<feature type="domain" description="Protein kinase" evidence="15">
    <location>
        <begin position="11"/>
        <end position="264"/>
    </location>
</feature>
<name>A0AAV4HL18_9GAST</name>
<dbReference type="PROSITE" id="PS51984">
    <property type="entry name" value="CPB1"/>
    <property type="match status" value="1"/>
</dbReference>
<feature type="compositionally biased region" description="Polar residues" evidence="14">
    <location>
        <begin position="425"/>
        <end position="438"/>
    </location>
</feature>
<dbReference type="PROSITE" id="PS50011">
    <property type="entry name" value="PROTEIN_KINASE_DOM"/>
    <property type="match status" value="1"/>
</dbReference>
<feature type="region of interest" description="Disordered" evidence="14">
    <location>
        <begin position="324"/>
        <end position="488"/>
    </location>
</feature>
<evidence type="ECO:0000256" key="2">
    <source>
        <dbReference type="ARBA" id="ARBA00022490"/>
    </source>
</evidence>
<dbReference type="FunFam" id="1.10.510.10:FF:000576">
    <property type="entry name" value="Serine/threonine-protein kinase PLK4"/>
    <property type="match status" value="1"/>
</dbReference>
<evidence type="ECO:0000256" key="10">
    <source>
        <dbReference type="ARBA" id="ARBA00047802"/>
    </source>
</evidence>
<evidence type="ECO:0000256" key="11">
    <source>
        <dbReference type="ARBA" id="ARBA00048347"/>
    </source>
</evidence>
<feature type="compositionally biased region" description="Low complexity" evidence="14">
    <location>
        <begin position="699"/>
        <end position="709"/>
    </location>
</feature>
<dbReference type="SUPFAM" id="SSF56112">
    <property type="entry name" value="Protein kinase-like (PK-like)"/>
    <property type="match status" value="1"/>
</dbReference>
<dbReference type="Pfam" id="PF18190">
    <property type="entry name" value="Plk4_PB1"/>
    <property type="match status" value="1"/>
</dbReference>
<evidence type="ECO:0000256" key="7">
    <source>
        <dbReference type="ARBA" id="ARBA00022840"/>
    </source>
</evidence>
<dbReference type="FunFam" id="3.30.200.20:FF:000221">
    <property type="entry name" value="Putative serine/threonine-protein kinase PLK4"/>
    <property type="match status" value="1"/>
</dbReference>
<feature type="compositionally biased region" description="Polar residues" evidence="14">
    <location>
        <begin position="573"/>
        <end position="582"/>
    </location>
</feature>
<evidence type="ECO:0000256" key="12">
    <source>
        <dbReference type="PROSITE-ProRule" id="PRU10141"/>
    </source>
</evidence>
<dbReference type="PROSITE" id="PS00109">
    <property type="entry name" value="PROTEIN_KINASE_TYR"/>
    <property type="match status" value="1"/>
</dbReference>
<keyword evidence="8" id="KW-0832">Ubl conjugation</keyword>
<dbReference type="PROSITE" id="PS00107">
    <property type="entry name" value="PROTEIN_KINASE_ATP"/>
    <property type="match status" value="1"/>
</dbReference>
<reference evidence="19 20" key="1">
    <citation type="journal article" date="2021" name="Elife">
        <title>Chloroplast acquisition without the gene transfer in kleptoplastic sea slugs, Plakobranchus ocellatus.</title>
        <authorList>
            <person name="Maeda T."/>
            <person name="Takahashi S."/>
            <person name="Yoshida T."/>
            <person name="Shimamura S."/>
            <person name="Takaki Y."/>
            <person name="Nagai Y."/>
            <person name="Toyoda A."/>
            <person name="Suzuki Y."/>
            <person name="Arimoto A."/>
            <person name="Ishii H."/>
            <person name="Satoh N."/>
            <person name="Nishiyama T."/>
            <person name="Hasebe M."/>
            <person name="Maruyama T."/>
            <person name="Minagawa J."/>
            <person name="Obokata J."/>
            <person name="Shigenobu S."/>
        </authorList>
    </citation>
    <scope>NUCLEOTIDE SEQUENCE [LARGE SCALE GENOMIC DNA]</scope>
</reference>
<dbReference type="Gene3D" id="1.10.510.10">
    <property type="entry name" value="Transferase(Phosphotransferase) domain 1"/>
    <property type="match status" value="1"/>
</dbReference>
<evidence type="ECO:0000313" key="19">
    <source>
        <dbReference type="EMBL" id="GFR98872.1"/>
    </source>
</evidence>
<dbReference type="PROSITE" id="PS51985">
    <property type="entry name" value="CPB2"/>
    <property type="match status" value="1"/>
</dbReference>
<feature type="domain" description="Cryptic POLO box 1 (CPB1)" evidence="17">
    <location>
        <begin position="723"/>
        <end position="836"/>
    </location>
</feature>
<accession>A0AAV4HL18</accession>
<dbReference type="GO" id="GO:0005814">
    <property type="term" value="C:centriole"/>
    <property type="evidence" value="ECO:0007669"/>
    <property type="project" value="UniProtKB-SubCell"/>
</dbReference>
<dbReference type="CDD" id="cd13114">
    <property type="entry name" value="POLO_box_Plk4_1"/>
    <property type="match status" value="1"/>
</dbReference>
<evidence type="ECO:0000259" key="17">
    <source>
        <dbReference type="PROSITE" id="PS51984"/>
    </source>
</evidence>
<keyword evidence="6 13" id="KW-0418">Kinase</keyword>
<dbReference type="InterPro" id="IPR017441">
    <property type="entry name" value="Protein_kinase_ATP_BS"/>
</dbReference>
<dbReference type="EMBL" id="BMAT01009117">
    <property type="protein sequence ID" value="GFR98872.1"/>
    <property type="molecule type" value="Genomic_DNA"/>
</dbReference>
<keyword evidence="9" id="KW-0206">Cytoskeleton</keyword>
<dbReference type="InterPro" id="IPR008266">
    <property type="entry name" value="Tyr_kinase_AS"/>
</dbReference>
<evidence type="ECO:0000256" key="9">
    <source>
        <dbReference type="ARBA" id="ARBA00023212"/>
    </source>
</evidence>
<comment type="catalytic activity">
    <reaction evidence="11">
        <text>L-seryl-[protein] + ATP = O-phospho-L-seryl-[protein] + ADP + H(+)</text>
        <dbReference type="Rhea" id="RHEA:17989"/>
        <dbReference type="Rhea" id="RHEA-COMP:9863"/>
        <dbReference type="Rhea" id="RHEA-COMP:11604"/>
        <dbReference type="ChEBI" id="CHEBI:15378"/>
        <dbReference type="ChEBI" id="CHEBI:29999"/>
        <dbReference type="ChEBI" id="CHEBI:30616"/>
        <dbReference type="ChEBI" id="CHEBI:83421"/>
        <dbReference type="ChEBI" id="CHEBI:456216"/>
        <dbReference type="EC" id="2.7.11.21"/>
    </reaction>
</comment>
<dbReference type="CDD" id="cd13115">
    <property type="entry name" value="POLO_box_Plk4_2"/>
    <property type="match status" value="1"/>
</dbReference>
<protein>
    <recommendedName>
        <fullName evidence="13">Serine/threonine-protein kinase PLK</fullName>
        <ecNumber evidence="13">2.7.11.21</ecNumber>
    </recommendedName>
    <alternativeName>
        <fullName evidence="13">Polo-like kinase</fullName>
    </alternativeName>
</protein>
<dbReference type="EC" id="2.7.11.21" evidence="13"/>
<feature type="compositionally biased region" description="Polar residues" evidence="14">
    <location>
        <begin position="517"/>
        <end position="538"/>
    </location>
</feature>
<keyword evidence="3 13" id="KW-0723">Serine/threonine-protein kinase</keyword>
<feature type="domain" description="POLO box" evidence="16">
    <location>
        <begin position="1072"/>
        <end position="1149"/>
    </location>
</feature>
<dbReference type="PANTHER" id="PTHR24345">
    <property type="entry name" value="SERINE/THREONINE-PROTEIN KINASE PLK"/>
    <property type="match status" value="1"/>
</dbReference>
<dbReference type="PROSITE" id="PS50078">
    <property type="entry name" value="POLO_BOX"/>
    <property type="match status" value="1"/>
</dbReference>
<feature type="compositionally biased region" description="Low complexity" evidence="14">
    <location>
        <begin position="1006"/>
        <end position="1029"/>
    </location>
</feature>
<evidence type="ECO:0000256" key="3">
    <source>
        <dbReference type="ARBA" id="ARBA00022527"/>
    </source>
</evidence>
<feature type="region of interest" description="Disordered" evidence="14">
    <location>
        <begin position="517"/>
        <end position="582"/>
    </location>
</feature>
<dbReference type="PANTHER" id="PTHR24345:SF91">
    <property type="entry name" value="SERINE_THREONINE-PROTEIN KINASE PLK4"/>
    <property type="match status" value="1"/>
</dbReference>
<dbReference type="GO" id="GO:0005524">
    <property type="term" value="F:ATP binding"/>
    <property type="evidence" value="ECO:0007669"/>
    <property type="project" value="UniProtKB-UniRule"/>
</dbReference>
<dbReference type="InterPro" id="IPR033696">
    <property type="entry name" value="POLO_box_Plk4_C"/>
</dbReference>
<evidence type="ECO:0000259" key="16">
    <source>
        <dbReference type="PROSITE" id="PS50078"/>
    </source>
</evidence>
<evidence type="ECO:0000256" key="13">
    <source>
        <dbReference type="RuleBase" id="RU361162"/>
    </source>
</evidence>
<comment type="catalytic activity">
    <reaction evidence="10 13">
        <text>L-threonyl-[protein] + ATP = O-phospho-L-threonyl-[protein] + ADP + H(+)</text>
        <dbReference type="Rhea" id="RHEA:46608"/>
        <dbReference type="Rhea" id="RHEA-COMP:11060"/>
        <dbReference type="Rhea" id="RHEA-COMP:11605"/>
        <dbReference type="ChEBI" id="CHEBI:15378"/>
        <dbReference type="ChEBI" id="CHEBI:30013"/>
        <dbReference type="ChEBI" id="CHEBI:30616"/>
        <dbReference type="ChEBI" id="CHEBI:61977"/>
        <dbReference type="ChEBI" id="CHEBI:456216"/>
        <dbReference type="EC" id="2.7.11.21"/>
    </reaction>
</comment>
<feature type="binding site" evidence="12">
    <location>
        <position position="40"/>
    </location>
    <ligand>
        <name>ATP</name>
        <dbReference type="ChEBI" id="CHEBI:30616"/>
    </ligand>
</feature>
<evidence type="ECO:0000259" key="15">
    <source>
        <dbReference type="PROSITE" id="PS50011"/>
    </source>
</evidence>
<proteinExistence type="inferred from homology"/>
<feature type="region of interest" description="Disordered" evidence="14">
    <location>
        <begin position="997"/>
        <end position="1069"/>
    </location>
</feature>
<dbReference type="CDD" id="cd13116">
    <property type="entry name" value="POLO_box_Plk4_3"/>
    <property type="match status" value="1"/>
</dbReference>